<evidence type="ECO:0000313" key="2">
    <source>
        <dbReference type="EMBL" id="KAF8450400.1"/>
    </source>
</evidence>
<sequence>MTPAVDITHSLNRLRAALSCLPESIPLSPENGQYNFQHYAPDPEKVELYDTTEAALVNNTLEITFAPNGRRGDDAPCKFEFMERGPGLVAVVDALKSELIIAPTSSILHKWVEDLLQNITIGLPIENQIPQIPEPDTPCHGPHGTRLGALAENQDDLQINPSDYIDDPEPVVKGPGGRPGDNRLHQLAIRCHRRDDPSKANVFRCSRTSDGCTTAWKSQNRVKRRIMGHAATCPHLPHKLCEQLDGGLAMQAPSAKLSAIGIGLGSGPSSSAIPSGKFHLVQNGVKRAADPNQPSVVHLAKKARQNELASLSIKSKCDNGSLCSESSTIDTDILPEVPGTMASACLEPEAEPEGASTDAGWLDGDNAAVEEDPDYLTCNGDSLVGEEEANLGIPRLLDLLSDKPLELPSNTKGGVVEPSGHSLNARVEPVDWSFQFP</sequence>
<dbReference type="AlphaFoldDB" id="A0AAD4C681"/>
<evidence type="ECO:0000313" key="3">
    <source>
        <dbReference type="Proteomes" id="UP001194468"/>
    </source>
</evidence>
<evidence type="ECO:0000256" key="1">
    <source>
        <dbReference type="SAM" id="MobiDB-lite"/>
    </source>
</evidence>
<dbReference type="EMBL" id="WHUW01000002">
    <property type="protein sequence ID" value="KAF8450400.1"/>
    <property type="molecule type" value="Genomic_DNA"/>
</dbReference>
<reference evidence="2" key="2">
    <citation type="journal article" date="2020" name="Nat. Commun.">
        <title>Large-scale genome sequencing of mycorrhizal fungi provides insights into the early evolution of symbiotic traits.</title>
        <authorList>
            <person name="Miyauchi S."/>
            <person name="Kiss E."/>
            <person name="Kuo A."/>
            <person name="Drula E."/>
            <person name="Kohler A."/>
            <person name="Sanchez-Garcia M."/>
            <person name="Morin E."/>
            <person name="Andreopoulos B."/>
            <person name="Barry K.W."/>
            <person name="Bonito G."/>
            <person name="Buee M."/>
            <person name="Carver A."/>
            <person name="Chen C."/>
            <person name="Cichocki N."/>
            <person name="Clum A."/>
            <person name="Culley D."/>
            <person name="Crous P.W."/>
            <person name="Fauchery L."/>
            <person name="Girlanda M."/>
            <person name="Hayes R.D."/>
            <person name="Keri Z."/>
            <person name="LaButti K."/>
            <person name="Lipzen A."/>
            <person name="Lombard V."/>
            <person name="Magnuson J."/>
            <person name="Maillard F."/>
            <person name="Murat C."/>
            <person name="Nolan M."/>
            <person name="Ohm R.A."/>
            <person name="Pangilinan J."/>
            <person name="Pereira M.F."/>
            <person name="Perotto S."/>
            <person name="Peter M."/>
            <person name="Pfister S."/>
            <person name="Riley R."/>
            <person name="Sitrit Y."/>
            <person name="Stielow J.B."/>
            <person name="Szollosi G."/>
            <person name="Zifcakova L."/>
            <person name="Stursova M."/>
            <person name="Spatafora J.W."/>
            <person name="Tedersoo L."/>
            <person name="Vaario L.M."/>
            <person name="Yamada A."/>
            <person name="Yan M."/>
            <person name="Wang P."/>
            <person name="Xu J."/>
            <person name="Bruns T."/>
            <person name="Baldrian P."/>
            <person name="Vilgalys R."/>
            <person name="Dunand C."/>
            <person name="Henrissat B."/>
            <person name="Grigoriev I.V."/>
            <person name="Hibbett D."/>
            <person name="Nagy L.G."/>
            <person name="Martin F.M."/>
        </authorList>
    </citation>
    <scope>NUCLEOTIDE SEQUENCE</scope>
    <source>
        <strain evidence="2">BED1</strain>
    </source>
</reference>
<keyword evidence="3" id="KW-1185">Reference proteome</keyword>
<proteinExistence type="predicted"/>
<gene>
    <name evidence="2" type="ORF">L210DRAFT_3756004</name>
</gene>
<name>A0AAD4C681_BOLED</name>
<dbReference type="Proteomes" id="UP001194468">
    <property type="component" value="Unassembled WGS sequence"/>
</dbReference>
<feature type="region of interest" description="Disordered" evidence="1">
    <location>
        <begin position="161"/>
        <end position="180"/>
    </location>
</feature>
<comment type="caution">
    <text evidence="2">The sequence shown here is derived from an EMBL/GenBank/DDBJ whole genome shotgun (WGS) entry which is preliminary data.</text>
</comment>
<protein>
    <submittedName>
        <fullName evidence="2">Uncharacterized protein</fullName>
    </submittedName>
</protein>
<accession>A0AAD4C681</accession>
<reference evidence="2" key="1">
    <citation type="submission" date="2019-10" db="EMBL/GenBank/DDBJ databases">
        <authorList>
            <consortium name="DOE Joint Genome Institute"/>
            <person name="Kuo A."/>
            <person name="Miyauchi S."/>
            <person name="Kiss E."/>
            <person name="Drula E."/>
            <person name="Kohler A."/>
            <person name="Sanchez-Garcia M."/>
            <person name="Andreopoulos B."/>
            <person name="Barry K.W."/>
            <person name="Bonito G."/>
            <person name="Buee M."/>
            <person name="Carver A."/>
            <person name="Chen C."/>
            <person name="Cichocki N."/>
            <person name="Clum A."/>
            <person name="Culley D."/>
            <person name="Crous P.W."/>
            <person name="Fauchery L."/>
            <person name="Girlanda M."/>
            <person name="Hayes R."/>
            <person name="Keri Z."/>
            <person name="LaButti K."/>
            <person name="Lipzen A."/>
            <person name="Lombard V."/>
            <person name="Magnuson J."/>
            <person name="Maillard F."/>
            <person name="Morin E."/>
            <person name="Murat C."/>
            <person name="Nolan M."/>
            <person name="Ohm R."/>
            <person name="Pangilinan J."/>
            <person name="Pereira M."/>
            <person name="Perotto S."/>
            <person name="Peter M."/>
            <person name="Riley R."/>
            <person name="Sitrit Y."/>
            <person name="Stielow B."/>
            <person name="Szollosi G."/>
            <person name="Zifcakova L."/>
            <person name="Stursova M."/>
            <person name="Spatafora J.W."/>
            <person name="Tedersoo L."/>
            <person name="Vaario L.-M."/>
            <person name="Yamada A."/>
            <person name="Yan M."/>
            <person name="Wang P."/>
            <person name="Xu J."/>
            <person name="Bruns T."/>
            <person name="Baldrian P."/>
            <person name="Vilgalys R."/>
            <person name="Henrissat B."/>
            <person name="Grigoriev I.V."/>
            <person name="Hibbett D."/>
            <person name="Nagy L.G."/>
            <person name="Martin F.M."/>
        </authorList>
    </citation>
    <scope>NUCLEOTIDE SEQUENCE</scope>
    <source>
        <strain evidence="2">BED1</strain>
    </source>
</reference>
<organism evidence="2 3">
    <name type="scientific">Boletus edulis BED1</name>
    <dbReference type="NCBI Taxonomy" id="1328754"/>
    <lineage>
        <taxon>Eukaryota</taxon>
        <taxon>Fungi</taxon>
        <taxon>Dikarya</taxon>
        <taxon>Basidiomycota</taxon>
        <taxon>Agaricomycotina</taxon>
        <taxon>Agaricomycetes</taxon>
        <taxon>Agaricomycetidae</taxon>
        <taxon>Boletales</taxon>
        <taxon>Boletineae</taxon>
        <taxon>Boletaceae</taxon>
        <taxon>Boletoideae</taxon>
        <taxon>Boletus</taxon>
    </lineage>
</organism>